<proteinExistence type="predicted"/>
<protein>
    <submittedName>
        <fullName evidence="1">(California timema) hypothetical protein</fullName>
    </submittedName>
</protein>
<evidence type="ECO:0000313" key="1">
    <source>
        <dbReference type="EMBL" id="CAD7570687.1"/>
    </source>
</evidence>
<accession>A0A7R9J1L1</accession>
<sequence length="87" mass="10585">MVMCKLTYVWFSNKIKRVFLCIFSNYFNANNFTHLLYIPYNTDFSMGNSFEIIELFKHCACERRLTYIRTHSNKNQNQRNNEKTQLK</sequence>
<reference evidence="1" key="1">
    <citation type="submission" date="2020-11" db="EMBL/GenBank/DDBJ databases">
        <authorList>
            <person name="Tran Van P."/>
        </authorList>
    </citation>
    <scope>NUCLEOTIDE SEQUENCE</scope>
</reference>
<dbReference type="EMBL" id="OE180158">
    <property type="protein sequence ID" value="CAD7570687.1"/>
    <property type="molecule type" value="Genomic_DNA"/>
</dbReference>
<organism evidence="1">
    <name type="scientific">Timema californicum</name>
    <name type="common">California timema</name>
    <name type="synonym">Walking stick</name>
    <dbReference type="NCBI Taxonomy" id="61474"/>
    <lineage>
        <taxon>Eukaryota</taxon>
        <taxon>Metazoa</taxon>
        <taxon>Ecdysozoa</taxon>
        <taxon>Arthropoda</taxon>
        <taxon>Hexapoda</taxon>
        <taxon>Insecta</taxon>
        <taxon>Pterygota</taxon>
        <taxon>Neoptera</taxon>
        <taxon>Polyneoptera</taxon>
        <taxon>Phasmatodea</taxon>
        <taxon>Timematodea</taxon>
        <taxon>Timematoidea</taxon>
        <taxon>Timematidae</taxon>
        <taxon>Timema</taxon>
    </lineage>
</organism>
<dbReference type="AlphaFoldDB" id="A0A7R9J1L1"/>
<gene>
    <name evidence="1" type="ORF">TCMB3V08_LOCUS3383</name>
</gene>
<name>A0A7R9J1L1_TIMCA</name>